<name>A0A498LII4_LABRO</name>
<comment type="caution">
    <text evidence="2">The sequence shown here is derived from an EMBL/GenBank/DDBJ whole genome shotgun (WGS) entry which is preliminary data.</text>
</comment>
<reference evidence="2 3" key="1">
    <citation type="submission" date="2018-03" db="EMBL/GenBank/DDBJ databases">
        <title>Draft genome sequence of Rohu Carp (Labeo rohita).</title>
        <authorList>
            <person name="Das P."/>
            <person name="Kushwaha B."/>
            <person name="Joshi C.G."/>
            <person name="Kumar D."/>
            <person name="Nagpure N.S."/>
            <person name="Sahoo L."/>
            <person name="Das S.P."/>
            <person name="Bit A."/>
            <person name="Patnaik S."/>
            <person name="Meher P.K."/>
            <person name="Jayasankar P."/>
            <person name="Koringa P.G."/>
            <person name="Patel N.V."/>
            <person name="Hinsu A.T."/>
            <person name="Kumar R."/>
            <person name="Pandey M."/>
            <person name="Agarwal S."/>
            <person name="Srivastava S."/>
            <person name="Singh M."/>
            <person name="Iquebal M.A."/>
            <person name="Jaiswal S."/>
            <person name="Angadi U.B."/>
            <person name="Kumar N."/>
            <person name="Raza M."/>
            <person name="Shah T.M."/>
            <person name="Rai A."/>
            <person name="Jena J.K."/>
        </authorList>
    </citation>
    <scope>NUCLEOTIDE SEQUENCE [LARGE SCALE GENOMIC DNA]</scope>
    <source>
        <strain evidence="2">DASCIFA01</strain>
        <tissue evidence="2">Testis</tissue>
    </source>
</reference>
<organism evidence="2 3">
    <name type="scientific">Labeo rohita</name>
    <name type="common">Indian major carp</name>
    <name type="synonym">Cyprinus rohita</name>
    <dbReference type="NCBI Taxonomy" id="84645"/>
    <lineage>
        <taxon>Eukaryota</taxon>
        <taxon>Metazoa</taxon>
        <taxon>Chordata</taxon>
        <taxon>Craniata</taxon>
        <taxon>Vertebrata</taxon>
        <taxon>Euteleostomi</taxon>
        <taxon>Actinopterygii</taxon>
        <taxon>Neopterygii</taxon>
        <taxon>Teleostei</taxon>
        <taxon>Ostariophysi</taxon>
        <taxon>Cypriniformes</taxon>
        <taxon>Cyprinidae</taxon>
        <taxon>Labeoninae</taxon>
        <taxon>Labeonini</taxon>
        <taxon>Labeo</taxon>
    </lineage>
</organism>
<proteinExistence type="predicted"/>
<dbReference type="AlphaFoldDB" id="A0A498LII4"/>
<feature type="compositionally biased region" description="Basic and acidic residues" evidence="1">
    <location>
        <begin position="142"/>
        <end position="153"/>
    </location>
</feature>
<evidence type="ECO:0000313" key="2">
    <source>
        <dbReference type="EMBL" id="RXN08138.1"/>
    </source>
</evidence>
<gene>
    <name evidence="2" type="ORF">ROHU_031961</name>
</gene>
<sequence length="166" mass="19408">MTAICFDLGAAAIAYVMGRHSDVWNVRQNLYYDYDVYSEAYGMICGCYYPARVWRERKNKDSKREKERGGKFPSYSLSNHLRQDAFFEGADEMGRKNSITPEMNFIAGNRRRNQTACREYRAVNEQKAETIAPADECQYVYDSREMREDESRRSGARQQRAGKMEE</sequence>
<dbReference type="EMBL" id="QBIY01013329">
    <property type="protein sequence ID" value="RXN08138.1"/>
    <property type="molecule type" value="Genomic_DNA"/>
</dbReference>
<accession>A0A498LII4</accession>
<feature type="region of interest" description="Disordered" evidence="1">
    <location>
        <begin position="142"/>
        <end position="166"/>
    </location>
</feature>
<evidence type="ECO:0000256" key="1">
    <source>
        <dbReference type="SAM" id="MobiDB-lite"/>
    </source>
</evidence>
<evidence type="ECO:0000313" key="3">
    <source>
        <dbReference type="Proteomes" id="UP000290572"/>
    </source>
</evidence>
<dbReference type="Proteomes" id="UP000290572">
    <property type="component" value="Unassembled WGS sequence"/>
</dbReference>
<protein>
    <submittedName>
        <fullName evidence="2">Uncharacterized protein</fullName>
    </submittedName>
</protein>
<keyword evidence="3" id="KW-1185">Reference proteome</keyword>